<protein>
    <submittedName>
        <fullName evidence="1">Uncharacterized protein</fullName>
    </submittedName>
</protein>
<name>A0A919W5A4_9ACTN</name>
<sequence>MGLAAYVHCGCWAGGLAGPPPAGPIGFGADGRLGLLEPWTAETEEAHFAVEDWLQNGCAHERMQLISEYLGSGAGHLRRALLEAGGANFPALLAYLPTRTHDGCIPAGEVPRVLAELDLFEKEARLPDEAVLVDEASGTVLFSRGFDVGRYFIGVDEDGFFVRDTRVDPPVELFRATRFEQQALPGDELELSGDGRTVRLSSRKPFADFLPTTPRRLVAEVRSRTGADFAHLLGMLRRLGAASVTTGSPVTWT</sequence>
<proteinExistence type="predicted"/>
<accession>A0A919W5A4</accession>
<gene>
    <name evidence="1" type="ORF">Ato02nite_028460</name>
</gene>
<dbReference type="AlphaFoldDB" id="A0A919W5A4"/>
<evidence type="ECO:0000313" key="1">
    <source>
        <dbReference type="EMBL" id="GIM91053.1"/>
    </source>
</evidence>
<evidence type="ECO:0000313" key="2">
    <source>
        <dbReference type="Proteomes" id="UP000677082"/>
    </source>
</evidence>
<dbReference type="Proteomes" id="UP000677082">
    <property type="component" value="Unassembled WGS sequence"/>
</dbReference>
<dbReference type="RefSeq" id="WP_213006966.1">
    <property type="nucleotide sequence ID" value="NZ_BOQN01000039.1"/>
</dbReference>
<organism evidence="1 2">
    <name type="scientific">Paractinoplanes toevensis</name>
    <dbReference type="NCBI Taxonomy" id="571911"/>
    <lineage>
        <taxon>Bacteria</taxon>
        <taxon>Bacillati</taxon>
        <taxon>Actinomycetota</taxon>
        <taxon>Actinomycetes</taxon>
        <taxon>Micromonosporales</taxon>
        <taxon>Micromonosporaceae</taxon>
        <taxon>Paractinoplanes</taxon>
    </lineage>
</organism>
<dbReference type="EMBL" id="BOQN01000039">
    <property type="protein sequence ID" value="GIM91053.1"/>
    <property type="molecule type" value="Genomic_DNA"/>
</dbReference>
<keyword evidence="2" id="KW-1185">Reference proteome</keyword>
<reference evidence="1 2" key="1">
    <citation type="submission" date="2021-03" db="EMBL/GenBank/DDBJ databases">
        <title>Whole genome shotgun sequence of Actinoplanes toevensis NBRC 105298.</title>
        <authorList>
            <person name="Komaki H."/>
            <person name="Tamura T."/>
        </authorList>
    </citation>
    <scope>NUCLEOTIDE SEQUENCE [LARGE SCALE GENOMIC DNA]</scope>
    <source>
        <strain evidence="1 2">NBRC 105298</strain>
    </source>
</reference>
<comment type="caution">
    <text evidence="1">The sequence shown here is derived from an EMBL/GenBank/DDBJ whole genome shotgun (WGS) entry which is preliminary data.</text>
</comment>